<organism evidence="1 2">
    <name type="scientific">Oikopleura dioica</name>
    <name type="common">Tunicate</name>
    <dbReference type="NCBI Taxonomy" id="34765"/>
    <lineage>
        <taxon>Eukaryota</taxon>
        <taxon>Metazoa</taxon>
        <taxon>Chordata</taxon>
        <taxon>Tunicata</taxon>
        <taxon>Appendicularia</taxon>
        <taxon>Copelata</taxon>
        <taxon>Oikopleuridae</taxon>
        <taxon>Oikopleura</taxon>
    </lineage>
</organism>
<dbReference type="EMBL" id="OU015567">
    <property type="protein sequence ID" value="CAG5111076.1"/>
    <property type="molecule type" value="Genomic_DNA"/>
</dbReference>
<name>A0ABN7T0S2_OIKDI</name>
<keyword evidence="2" id="KW-1185">Reference proteome</keyword>
<dbReference type="Proteomes" id="UP001158576">
    <property type="component" value="Chromosome 2"/>
</dbReference>
<proteinExistence type="predicted"/>
<sequence length="299" mass="35558">MLPPLKTGNLKKEEKAIDLLEKTKFVKFLSEEEAILQLRYLHWILKGVLRIYEDYIVDAKRPPSVLFQAEKTFCEFPNEFRSNSSWDRFMASRQQSRRQQQVTTSKSGLRPKEIAQLMEEADKWELNQETVFCEHLKQALEALVKSRVARVRQKQEILGDYRKKKKSNEMFFIMRNKNRKTEVILAERARRDPLTNWSKILRKRFSHEESVIFRHELNPLDSIRLPLLSAKLKLCFMIFVSEIDDLHSRNPNMMAAILQRYIKDMLKITDKTSPESLLPERSNFRRTLFFGSKICRTMI</sequence>
<evidence type="ECO:0000313" key="1">
    <source>
        <dbReference type="EMBL" id="CAG5111076.1"/>
    </source>
</evidence>
<gene>
    <name evidence="1" type="ORF">OKIOD_LOCUS14177</name>
</gene>
<evidence type="ECO:0000313" key="2">
    <source>
        <dbReference type="Proteomes" id="UP001158576"/>
    </source>
</evidence>
<protein>
    <submittedName>
        <fullName evidence="1">Oidioi.mRNA.OKI2018_I69.chr2.g5412.t1.cds</fullName>
    </submittedName>
</protein>
<reference evidence="1 2" key="1">
    <citation type="submission" date="2021-04" db="EMBL/GenBank/DDBJ databases">
        <authorList>
            <person name="Bliznina A."/>
        </authorList>
    </citation>
    <scope>NUCLEOTIDE SEQUENCE [LARGE SCALE GENOMIC DNA]</scope>
</reference>
<accession>A0ABN7T0S2</accession>